<name>E6LLH5_9FIRM</name>
<dbReference type="HAMAP" id="MF_00652">
    <property type="entry name" value="UPF0246"/>
    <property type="match status" value="1"/>
</dbReference>
<evidence type="ECO:0000256" key="1">
    <source>
        <dbReference type="HAMAP-Rule" id="MF_00652"/>
    </source>
</evidence>
<organism evidence="2 3">
    <name type="scientific">Lachnoanaerobaculum saburreum DSM 3986</name>
    <dbReference type="NCBI Taxonomy" id="887325"/>
    <lineage>
        <taxon>Bacteria</taxon>
        <taxon>Bacillati</taxon>
        <taxon>Bacillota</taxon>
        <taxon>Clostridia</taxon>
        <taxon>Lachnospirales</taxon>
        <taxon>Lachnospiraceae</taxon>
        <taxon>Lachnoanaerobaculum</taxon>
    </lineage>
</organism>
<proteinExistence type="inferred from homology"/>
<reference evidence="2 3" key="1">
    <citation type="submission" date="2010-12" db="EMBL/GenBank/DDBJ databases">
        <authorList>
            <person name="Muzny D."/>
            <person name="Qin X."/>
            <person name="Deng J."/>
            <person name="Jiang H."/>
            <person name="Liu Y."/>
            <person name="Qu J."/>
            <person name="Song X.-Z."/>
            <person name="Zhang L."/>
            <person name="Thornton R."/>
            <person name="Coyle M."/>
            <person name="Francisco L."/>
            <person name="Jackson L."/>
            <person name="Javaid M."/>
            <person name="Korchina V."/>
            <person name="Kovar C."/>
            <person name="Mata R."/>
            <person name="Mathew T."/>
            <person name="Ngo R."/>
            <person name="Nguyen L."/>
            <person name="Nguyen N."/>
            <person name="Okwuonu G."/>
            <person name="Ongeri F."/>
            <person name="Pham C."/>
            <person name="Simmons D."/>
            <person name="Wilczek-Boney K."/>
            <person name="Hale W."/>
            <person name="Jakkamsetti A."/>
            <person name="Pham P."/>
            <person name="Ruth R."/>
            <person name="San Lucas F."/>
            <person name="Warren J."/>
            <person name="Zhang J."/>
            <person name="Zhao Z."/>
            <person name="Zhou C."/>
            <person name="Zhu D."/>
            <person name="Lee S."/>
            <person name="Bess C."/>
            <person name="Blankenburg K."/>
            <person name="Forbes L."/>
            <person name="Fu Q."/>
            <person name="Gubbala S."/>
            <person name="Hirani K."/>
            <person name="Jayaseelan J.C."/>
            <person name="Lara F."/>
            <person name="Munidasa M."/>
            <person name="Palculict T."/>
            <person name="Patil S."/>
            <person name="Pu L.-L."/>
            <person name="Saada N."/>
            <person name="Tang L."/>
            <person name="Weissenberger G."/>
            <person name="Zhu Y."/>
            <person name="Hemphill L."/>
            <person name="Shang Y."/>
            <person name="Youmans B."/>
            <person name="Ayvaz T."/>
            <person name="Ross M."/>
            <person name="Santibanez J."/>
            <person name="Aqrawi P."/>
            <person name="Gross S."/>
            <person name="Joshi V."/>
            <person name="Fowler G."/>
            <person name="Nazareth L."/>
            <person name="Reid J."/>
            <person name="Worley K."/>
            <person name="Petrosino J."/>
            <person name="Highlander S."/>
            <person name="Gibbs R."/>
        </authorList>
    </citation>
    <scope>NUCLEOTIDE SEQUENCE [LARGE SCALE GENOMIC DNA]</scope>
    <source>
        <strain evidence="2 3">DSM 3986</strain>
    </source>
</reference>
<dbReference type="RefSeq" id="WP_008750579.1">
    <property type="nucleotide sequence ID" value="NZ_GL622296.1"/>
</dbReference>
<dbReference type="GO" id="GO:0005829">
    <property type="term" value="C:cytosol"/>
    <property type="evidence" value="ECO:0007669"/>
    <property type="project" value="TreeGrafter"/>
</dbReference>
<comment type="caution">
    <text evidence="2">The sequence shown here is derived from an EMBL/GenBank/DDBJ whole genome shotgun (WGS) entry which is preliminary data.</text>
</comment>
<comment type="similarity">
    <text evidence="1">Belongs to the UPF0246 family.</text>
</comment>
<dbReference type="HOGENOM" id="CLU_061989_1_0_9"/>
<dbReference type="EMBL" id="AEPW01000028">
    <property type="protein sequence ID" value="EFU77301.1"/>
    <property type="molecule type" value="Genomic_DNA"/>
</dbReference>
<evidence type="ECO:0000313" key="3">
    <source>
        <dbReference type="Proteomes" id="UP000003434"/>
    </source>
</evidence>
<protein>
    <recommendedName>
        <fullName evidence="1">UPF0246 protein HMPREF0381_0810</fullName>
    </recommendedName>
</protein>
<evidence type="ECO:0000313" key="2">
    <source>
        <dbReference type="EMBL" id="EFU77301.1"/>
    </source>
</evidence>
<dbReference type="eggNOG" id="COG3022">
    <property type="taxonomic scope" value="Bacteria"/>
</dbReference>
<dbReference type="PANTHER" id="PTHR30283">
    <property type="entry name" value="PEROXIDE STRESS RESPONSE PROTEIN YAAA"/>
    <property type="match status" value="1"/>
</dbReference>
<dbReference type="InterPro" id="IPR005583">
    <property type="entry name" value="YaaA"/>
</dbReference>
<gene>
    <name evidence="2" type="ORF">HMPREF0381_0810</name>
</gene>
<dbReference type="NCBIfam" id="NF002543">
    <property type="entry name" value="PRK02101.1-4"/>
    <property type="match status" value="1"/>
</dbReference>
<dbReference type="Proteomes" id="UP000003434">
    <property type="component" value="Unassembled WGS sequence"/>
</dbReference>
<dbReference type="Pfam" id="PF03883">
    <property type="entry name" value="H2O2_YaaD"/>
    <property type="match status" value="1"/>
</dbReference>
<dbReference type="PANTHER" id="PTHR30283:SF4">
    <property type="entry name" value="PEROXIDE STRESS RESISTANCE PROTEIN YAAA"/>
    <property type="match status" value="1"/>
</dbReference>
<accession>E6LLH5</accession>
<dbReference type="AlphaFoldDB" id="E6LLH5"/>
<dbReference type="GO" id="GO:0033194">
    <property type="term" value="P:response to hydroperoxide"/>
    <property type="evidence" value="ECO:0007669"/>
    <property type="project" value="TreeGrafter"/>
</dbReference>
<sequence>MKIAVSPAKTMVENSDSYIGGSVPAYIEYSRILLDEIRKKSYDELKEIWKCNEKIANENFARFKDMDLQGSLTPAIFSYQGIQYQYMAVNVMESSSIEYIRKNLYILSGFFGILRAFDAVSPYRLEMQAKMKIGKYKNLYEFWGDKIYKELFADNEVVINLASKEYSKAVEKYLSKDDKFITCIFAEKRNGKTVQKATPAKMARGEMVNFIAGENIQNEEEIKAFDRLGFVFDNELSDENKYVFVLG</sequence>